<dbReference type="InterPro" id="IPR016181">
    <property type="entry name" value="Acyl_CoA_acyltransferase"/>
</dbReference>
<name>A0A1I7GYL7_9PROT</name>
<dbReference type="SUPFAM" id="SSF55729">
    <property type="entry name" value="Acyl-CoA N-acyltransferases (Nat)"/>
    <property type="match status" value="1"/>
</dbReference>
<gene>
    <name evidence="1" type="ORF">SAMN05216417_106100</name>
</gene>
<protein>
    <recommendedName>
        <fullName evidence="3">N-acetyltransferase domain-containing protein</fullName>
    </recommendedName>
</protein>
<evidence type="ECO:0000313" key="2">
    <source>
        <dbReference type="Proteomes" id="UP000182649"/>
    </source>
</evidence>
<dbReference type="EMBL" id="FPBZ01000006">
    <property type="protein sequence ID" value="SFU53564.1"/>
    <property type="molecule type" value="Genomic_DNA"/>
</dbReference>
<proteinExistence type="predicted"/>
<dbReference type="Proteomes" id="UP000182649">
    <property type="component" value="Unassembled WGS sequence"/>
</dbReference>
<dbReference type="RefSeq" id="WP_074974492.1">
    <property type="nucleotide sequence ID" value="NZ_FPBZ01000006.1"/>
</dbReference>
<evidence type="ECO:0008006" key="3">
    <source>
        <dbReference type="Google" id="ProtNLM"/>
    </source>
</evidence>
<accession>A0A1I7GYL7</accession>
<evidence type="ECO:0000313" key="1">
    <source>
        <dbReference type="EMBL" id="SFU53564.1"/>
    </source>
</evidence>
<dbReference type="AlphaFoldDB" id="A0A1I7GYL7"/>
<reference evidence="1 2" key="1">
    <citation type="submission" date="2016-10" db="EMBL/GenBank/DDBJ databases">
        <authorList>
            <person name="de Groot N.N."/>
        </authorList>
    </citation>
    <scope>NUCLEOTIDE SEQUENCE [LARGE SCALE GENOMIC DNA]</scope>
    <source>
        <strain evidence="1 2">Nl14</strain>
    </source>
</reference>
<sequence length="258" mass="28273">MSGTTHATIRAAGLGDVEHILAEYRQAVAELPLEESANLLWRPYDEFKTAVENGLFFVIENAVGSFMAGAGVFDLPGSAEKELGMCYVKKEWRGYGLQVLLLQIRVCAATLGQVPDKSEDDTITKSFAALITGVKPANEHSAANTEQLGFEYLLTPPPALFNACASCRTPPAPGSERRCCCDFFYLSDARRAETIEKSLQMENWSRTRNGHELIVALKIRHLLDADFRNALHEIVQELRAMLLLTLPGSPSGNGQVCA</sequence>
<dbReference type="Gene3D" id="3.40.630.30">
    <property type="match status" value="1"/>
</dbReference>
<organism evidence="1 2">
    <name type="scientific">Nitrosospira multiformis</name>
    <dbReference type="NCBI Taxonomy" id="1231"/>
    <lineage>
        <taxon>Bacteria</taxon>
        <taxon>Pseudomonadati</taxon>
        <taxon>Pseudomonadota</taxon>
        <taxon>Betaproteobacteria</taxon>
        <taxon>Nitrosomonadales</taxon>
        <taxon>Nitrosomonadaceae</taxon>
        <taxon>Nitrosospira</taxon>
    </lineage>
</organism>
<dbReference type="OrthoDB" id="8560603at2"/>